<name>A0AAD9KS34_RIDPI</name>
<evidence type="ECO:0000313" key="3">
    <source>
        <dbReference type="Proteomes" id="UP001209878"/>
    </source>
</evidence>
<reference evidence="2" key="1">
    <citation type="journal article" date="2023" name="Mol. Biol. Evol.">
        <title>Third-Generation Sequencing Reveals the Adaptive Role of the Epigenome in Three Deep-Sea Polychaetes.</title>
        <authorList>
            <person name="Perez M."/>
            <person name="Aroh O."/>
            <person name="Sun Y."/>
            <person name="Lan Y."/>
            <person name="Juniper S.K."/>
            <person name="Young C.R."/>
            <person name="Angers B."/>
            <person name="Qian P.Y."/>
        </authorList>
    </citation>
    <scope>NUCLEOTIDE SEQUENCE</scope>
    <source>
        <strain evidence="2">R07B-5</strain>
    </source>
</reference>
<dbReference type="AlphaFoldDB" id="A0AAD9KS34"/>
<gene>
    <name evidence="2" type="ORF">NP493_650g01036</name>
</gene>
<comment type="caution">
    <text evidence="2">The sequence shown here is derived from an EMBL/GenBank/DDBJ whole genome shotgun (WGS) entry which is preliminary data.</text>
</comment>
<organism evidence="2 3">
    <name type="scientific">Ridgeia piscesae</name>
    <name type="common">Tubeworm</name>
    <dbReference type="NCBI Taxonomy" id="27915"/>
    <lineage>
        <taxon>Eukaryota</taxon>
        <taxon>Metazoa</taxon>
        <taxon>Spiralia</taxon>
        <taxon>Lophotrochozoa</taxon>
        <taxon>Annelida</taxon>
        <taxon>Polychaeta</taxon>
        <taxon>Sedentaria</taxon>
        <taxon>Canalipalpata</taxon>
        <taxon>Sabellida</taxon>
        <taxon>Siboglinidae</taxon>
        <taxon>Ridgeia</taxon>
    </lineage>
</organism>
<evidence type="ECO:0000256" key="1">
    <source>
        <dbReference type="SAM" id="MobiDB-lite"/>
    </source>
</evidence>
<accession>A0AAD9KS34</accession>
<feature type="compositionally biased region" description="Polar residues" evidence="1">
    <location>
        <begin position="1"/>
        <end position="11"/>
    </location>
</feature>
<protein>
    <submittedName>
        <fullName evidence="2">Uncharacterized protein</fullName>
    </submittedName>
</protein>
<sequence>MTQLTINTAGQEVSPPPGVRFSVPANQVSSPKPKSPALYDGKRSCDYLVQFEMVSDLNRWDENTRAL</sequence>
<dbReference type="EMBL" id="JAODUO010000649">
    <property type="protein sequence ID" value="KAK2176644.1"/>
    <property type="molecule type" value="Genomic_DNA"/>
</dbReference>
<proteinExistence type="predicted"/>
<keyword evidence="3" id="KW-1185">Reference proteome</keyword>
<feature type="region of interest" description="Disordered" evidence="1">
    <location>
        <begin position="1"/>
        <end position="37"/>
    </location>
</feature>
<evidence type="ECO:0000313" key="2">
    <source>
        <dbReference type="EMBL" id="KAK2176644.1"/>
    </source>
</evidence>
<dbReference type="Proteomes" id="UP001209878">
    <property type="component" value="Unassembled WGS sequence"/>
</dbReference>